<name>A0A6A6DLU5_9PEZI</name>
<evidence type="ECO:0000313" key="3">
    <source>
        <dbReference type="Proteomes" id="UP000800200"/>
    </source>
</evidence>
<protein>
    <submittedName>
        <fullName evidence="2">Uncharacterized protein</fullName>
    </submittedName>
</protein>
<proteinExistence type="predicted"/>
<dbReference type="Proteomes" id="UP000800200">
    <property type="component" value="Unassembled WGS sequence"/>
</dbReference>
<evidence type="ECO:0000313" key="2">
    <source>
        <dbReference type="EMBL" id="KAF2180085.1"/>
    </source>
</evidence>
<feature type="compositionally biased region" description="Polar residues" evidence="1">
    <location>
        <begin position="545"/>
        <end position="564"/>
    </location>
</feature>
<organism evidence="2 3">
    <name type="scientific">Zopfia rhizophila CBS 207.26</name>
    <dbReference type="NCBI Taxonomy" id="1314779"/>
    <lineage>
        <taxon>Eukaryota</taxon>
        <taxon>Fungi</taxon>
        <taxon>Dikarya</taxon>
        <taxon>Ascomycota</taxon>
        <taxon>Pezizomycotina</taxon>
        <taxon>Dothideomycetes</taxon>
        <taxon>Dothideomycetes incertae sedis</taxon>
        <taxon>Zopfiaceae</taxon>
        <taxon>Zopfia</taxon>
    </lineage>
</organism>
<feature type="region of interest" description="Disordered" evidence="1">
    <location>
        <begin position="544"/>
        <end position="614"/>
    </location>
</feature>
<accession>A0A6A6DLU5</accession>
<keyword evidence="3" id="KW-1185">Reference proteome</keyword>
<dbReference type="AlphaFoldDB" id="A0A6A6DLU5"/>
<gene>
    <name evidence="2" type="ORF">K469DRAFT_693547</name>
</gene>
<dbReference type="OrthoDB" id="3801063at2759"/>
<dbReference type="EMBL" id="ML994660">
    <property type="protein sequence ID" value="KAF2180085.1"/>
    <property type="molecule type" value="Genomic_DNA"/>
</dbReference>
<evidence type="ECO:0000256" key="1">
    <source>
        <dbReference type="SAM" id="MobiDB-lite"/>
    </source>
</evidence>
<reference evidence="2" key="1">
    <citation type="journal article" date="2020" name="Stud. Mycol.">
        <title>101 Dothideomycetes genomes: a test case for predicting lifestyles and emergence of pathogens.</title>
        <authorList>
            <person name="Haridas S."/>
            <person name="Albert R."/>
            <person name="Binder M."/>
            <person name="Bloem J."/>
            <person name="Labutti K."/>
            <person name="Salamov A."/>
            <person name="Andreopoulos B."/>
            <person name="Baker S."/>
            <person name="Barry K."/>
            <person name="Bills G."/>
            <person name="Bluhm B."/>
            <person name="Cannon C."/>
            <person name="Castanera R."/>
            <person name="Culley D."/>
            <person name="Daum C."/>
            <person name="Ezra D."/>
            <person name="Gonzalez J."/>
            <person name="Henrissat B."/>
            <person name="Kuo A."/>
            <person name="Liang C."/>
            <person name="Lipzen A."/>
            <person name="Lutzoni F."/>
            <person name="Magnuson J."/>
            <person name="Mondo S."/>
            <person name="Nolan M."/>
            <person name="Ohm R."/>
            <person name="Pangilinan J."/>
            <person name="Park H.-J."/>
            <person name="Ramirez L."/>
            <person name="Alfaro M."/>
            <person name="Sun H."/>
            <person name="Tritt A."/>
            <person name="Yoshinaga Y."/>
            <person name="Zwiers L.-H."/>
            <person name="Turgeon B."/>
            <person name="Goodwin S."/>
            <person name="Spatafora J."/>
            <person name="Crous P."/>
            <person name="Grigoriev I."/>
        </authorList>
    </citation>
    <scope>NUCLEOTIDE SEQUENCE</scope>
    <source>
        <strain evidence="2">CBS 207.26</strain>
    </source>
</reference>
<sequence>MGGAKTTNNQIYQPTDGHYHQYNGGLNDFHSYNLVSPEVDLGIQLDFEQNDYLQPYLRNVSNAVPEASQQQLNHRSGMTLCKACGRFENGSHYLAPLGSRPAGDFTLTIDERAYEVNDDGIPHLAFMNHQNAAYAYRYKVTKHPHVDPNSDITIAEVERDRELYISQLFQAMINLDGIHDTENSRERKLFRLGTPGAASGYKIEATCRAIFDALIDRCVNGFRGTIKENKTLKPEQGLEADRDCNCFTRMQYVLDALWASKCTCRDVLNEDSKIILLVNHPLHYQKTKRRNQLNNVTRARGIQEVRHHMDRNASARLAALQNVFPEEFHQDKTSIQESKKEHDLDGYTVPANAVARIHGLPDFPNHDVGDQGLVDQSEHPQFQVLRNNIQEDVGLIVSTPPDEVHQSSRWEQPQPLRYEPDIPRAGIEEMDQQNQAHTVVPQENLSAFPSTPAANYIDPNLGSFSRSQPTGPAPLYPQPWLPQYHTYAPHGYVLQTPQGTPNSRADLMPRTPGMYESDLPWNQATTFSGVAYRPAPAGYLVPSMSRAQSPMPQGAQNQPTNSRTFAKEGLLTPASKGIDSPPESPLVKPISKRELDEDSNNEELGSVSKRMKEN</sequence>